<gene>
    <name evidence="1" type="ORF">NCI00_28510</name>
</gene>
<dbReference type="RefSeq" id="WP_253533261.1">
    <property type="nucleotide sequence ID" value="NZ_JAMZEL010000024.1"/>
</dbReference>
<reference evidence="1 2" key="1">
    <citation type="submission" date="2022-06" db="EMBL/GenBank/DDBJ databases">
        <title>Runella sp. S5 genome sequencing.</title>
        <authorList>
            <person name="Park S."/>
        </authorList>
    </citation>
    <scope>NUCLEOTIDE SEQUENCE [LARGE SCALE GENOMIC DNA]</scope>
    <source>
        <strain evidence="1 2">S5</strain>
    </source>
</reference>
<evidence type="ECO:0000313" key="2">
    <source>
        <dbReference type="Proteomes" id="UP001204772"/>
    </source>
</evidence>
<proteinExistence type="predicted"/>
<dbReference type="Proteomes" id="UP001204772">
    <property type="component" value="Unassembled WGS sequence"/>
</dbReference>
<keyword evidence="2" id="KW-1185">Reference proteome</keyword>
<protein>
    <submittedName>
        <fullName evidence="1">Uncharacterized protein</fullName>
    </submittedName>
</protein>
<accession>A0ABT1G0D3</accession>
<evidence type="ECO:0000313" key="1">
    <source>
        <dbReference type="EMBL" id="MCP1386418.1"/>
    </source>
</evidence>
<comment type="caution">
    <text evidence="1">The sequence shown here is derived from an EMBL/GenBank/DDBJ whole genome shotgun (WGS) entry which is preliminary data.</text>
</comment>
<sequence>MQTYQTFNGKNSDLEQLRSLDVVLSNDSSSPKKVAFVVSKARAKTNSLVLLEDSEHFVMQNNPYFATLTELRAFVEACPTRLHAITLKPITSGNLLEQTTKAVNILTPTFGKEDLVETITPNPVAGGSSFLLPDFYLGLTAEAEITIQPLTKIQVTLQFGYYHTDRLVPVLS</sequence>
<dbReference type="EMBL" id="JAMZEL010000024">
    <property type="protein sequence ID" value="MCP1386418.1"/>
    <property type="molecule type" value="Genomic_DNA"/>
</dbReference>
<name>A0ABT1G0D3_9BACT</name>
<organism evidence="1 2">
    <name type="scientific">Runella salmonicolor</name>
    <dbReference type="NCBI Taxonomy" id="2950278"/>
    <lineage>
        <taxon>Bacteria</taxon>
        <taxon>Pseudomonadati</taxon>
        <taxon>Bacteroidota</taxon>
        <taxon>Cytophagia</taxon>
        <taxon>Cytophagales</taxon>
        <taxon>Spirosomataceae</taxon>
        <taxon>Runella</taxon>
    </lineage>
</organism>